<evidence type="ECO:0000256" key="8">
    <source>
        <dbReference type="ARBA" id="ARBA00022824"/>
    </source>
</evidence>
<dbReference type="PRINTS" id="PR00463">
    <property type="entry name" value="EP450I"/>
</dbReference>
<comment type="caution">
    <text evidence="17">The sequence shown here is derived from an EMBL/GenBank/DDBJ whole genome shotgun (WGS) entry which is preliminary data.</text>
</comment>
<protein>
    <recommendedName>
        <fullName evidence="19">Cytochrome P450</fullName>
    </recommendedName>
</protein>
<name>A0A8S1DZL7_9PELO</name>
<keyword evidence="18" id="KW-1185">Reference proteome</keyword>
<keyword evidence="7 14" id="KW-0479">Metal-binding</keyword>
<dbReference type="GO" id="GO:0020037">
    <property type="term" value="F:heme binding"/>
    <property type="evidence" value="ECO:0007669"/>
    <property type="project" value="InterPro"/>
</dbReference>
<keyword evidence="9" id="KW-0492">Microsome</keyword>
<dbReference type="EMBL" id="CADEPM010000001">
    <property type="protein sequence ID" value="CAB3396825.1"/>
    <property type="molecule type" value="Genomic_DNA"/>
</dbReference>
<evidence type="ECO:0000256" key="3">
    <source>
        <dbReference type="ARBA" id="ARBA00004174"/>
    </source>
</evidence>
<dbReference type="GO" id="GO:0005789">
    <property type="term" value="C:endoplasmic reticulum membrane"/>
    <property type="evidence" value="ECO:0007669"/>
    <property type="project" value="UniProtKB-SubCell"/>
</dbReference>
<dbReference type="PRINTS" id="PR00385">
    <property type="entry name" value="P450"/>
</dbReference>
<evidence type="ECO:0000256" key="2">
    <source>
        <dbReference type="ARBA" id="ARBA00003690"/>
    </source>
</evidence>
<feature type="region of interest" description="Disordered" evidence="15">
    <location>
        <begin position="139"/>
        <end position="159"/>
    </location>
</feature>
<keyword evidence="13 16" id="KW-0472">Membrane</keyword>
<dbReference type="Proteomes" id="UP000494206">
    <property type="component" value="Unassembled WGS sequence"/>
</dbReference>
<evidence type="ECO:0000256" key="4">
    <source>
        <dbReference type="ARBA" id="ARBA00004406"/>
    </source>
</evidence>
<evidence type="ECO:0000256" key="10">
    <source>
        <dbReference type="ARBA" id="ARBA00023002"/>
    </source>
</evidence>
<dbReference type="OrthoDB" id="1470350at2759"/>
<dbReference type="GO" id="GO:0016705">
    <property type="term" value="F:oxidoreductase activity, acting on paired donors, with incorporation or reduction of molecular oxygen"/>
    <property type="evidence" value="ECO:0007669"/>
    <property type="project" value="InterPro"/>
</dbReference>
<evidence type="ECO:0000256" key="11">
    <source>
        <dbReference type="ARBA" id="ARBA00023004"/>
    </source>
</evidence>
<evidence type="ECO:0000256" key="14">
    <source>
        <dbReference type="PIRSR" id="PIRSR602401-1"/>
    </source>
</evidence>
<comment type="similarity">
    <text evidence="5">Belongs to the cytochrome P450 family.</text>
</comment>
<comment type="function">
    <text evidence="2">May be involved in the metabolism of insect hormones and in the breakdown of synthetic insecticides.</text>
</comment>
<dbReference type="InterPro" id="IPR050196">
    <property type="entry name" value="Cytochrome_P450_Monoox"/>
</dbReference>
<dbReference type="SUPFAM" id="SSF48264">
    <property type="entry name" value="Cytochrome P450"/>
    <property type="match status" value="2"/>
</dbReference>
<reference evidence="17 18" key="1">
    <citation type="submission" date="2020-04" db="EMBL/GenBank/DDBJ databases">
        <authorList>
            <person name="Laetsch R D."/>
            <person name="Stevens L."/>
            <person name="Kumar S."/>
            <person name="Blaxter L. M."/>
        </authorList>
    </citation>
    <scope>NUCLEOTIDE SEQUENCE [LARGE SCALE GENOMIC DNA]</scope>
</reference>
<keyword evidence="8" id="KW-0256">Endoplasmic reticulum</keyword>
<evidence type="ECO:0000256" key="6">
    <source>
        <dbReference type="ARBA" id="ARBA00022617"/>
    </source>
</evidence>
<dbReference type="GO" id="GO:0004497">
    <property type="term" value="F:monooxygenase activity"/>
    <property type="evidence" value="ECO:0007669"/>
    <property type="project" value="UniProtKB-KW"/>
</dbReference>
<dbReference type="FunFam" id="1.10.630.10:FF:000035">
    <property type="entry name" value="CYtochrome P450 family"/>
    <property type="match status" value="1"/>
</dbReference>
<dbReference type="InterPro" id="IPR017972">
    <property type="entry name" value="Cyt_P450_CS"/>
</dbReference>
<evidence type="ECO:0000256" key="5">
    <source>
        <dbReference type="ARBA" id="ARBA00010617"/>
    </source>
</evidence>
<dbReference type="Gene3D" id="1.10.630.10">
    <property type="entry name" value="Cytochrome P450"/>
    <property type="match status" value="2"/>
</dbReference>
<keyword evidence="10" id="KW-0560">Oxidoreductase</keyword>
<evidence type="ECO:0000256" key="13">
    <source>
        <dbReference type="ARBA" id="ARBA00023136"/>
    </source>
</evidence>
<dbReference type="GO" id="GO:0005506">
    <property type="term" value="F:iron ion binding"/>
    <property type="evidence" value="ECO:0007669"/>
    <property type="project" value="InterPro"/>
</dbReference>
<sequence length="1124" mass="130034">MSGELLQKFLASIEHEDGIRKKEKKAKSKSAVMKSNVKSLLQAASKGQVELSPEENYIIAKPSTSRGDYIDDRLASKGYSLIEQVRDFKPRDLKKRNLKYVKYQETRKLDPKKGRTLVEEHLKKKADLRSLRKSKKQLVGLKEPKRNAKTGKKKSKKSGSVFSDADFAAISKAPKRLEEWVREYVMAPDSNGALAVWVGPVPIVFLCAQEVIQLLLESTENITKPVQYGKIMEWIRTVLQRYQETFAQQGKVLVELLARKTGQPEPFNIFPYIKRCALDIICETAMGAVVNSQIGSNNEYVDAVGRISELIWNYERLPWLWLKPIWYGTGLGFEFDRLVKLTNDFTRKVIVRRKADFDEKIFDNAYNDDDDQEYGRTKKLAFLDFLLKMQKEGKLNDEDIREEVDTFMFEGHDTTASGMVFTLWWLGQYPEYQQKVHDEMDNIFGDDYERMPTNEDVKQMVYLEKCIKEALRLFPSVPIIARKLTEDLILPHPTYGSVRLPAGMTVGASPLACARDPREYERPEEFFPDHFDAERVARRNPYSYVPFAAGPRNCIGQKFAILEEKTVLSWIFRYFRVRSKEHWPDGRTVPELILRPYDGVKMIILVSLVIGYAIYLVVVYCGKILELWKLSRRCSTNLKKIRGPPHIPLIGSAHLFKWDSYEFTFQMEKWAQEFIFSKAKWGETKAADGLIDGIMTLWVGPVPVVFLGTPETIRPVLESNSNISKPSEYDKLREWLGTGLLTSTHEKWFKRRKMLTPTFHFSIIQDYFPVFVAQGEILMNLLEKQADGDYFDAFPYFKKCTLDIICETAMGIQVNAQYGQNNEYVEAVKRISEIFWIHARFPWYWLKPVWYLSGLGFEFDRNVKLTNDFTRRVIAERKELRNETHEDGRKKHRAFLDLLLEMQLDKHLLTDEDIREEVDTFMFEGHDTTASGIGFTVLFLGFYPEAQKKLHAEMDAIFGSDSDRTPTMDDMKKCVYLEKCIKESLRMLPSVPLIARKLSEDVTIEHPSGEKIVLPEGLTACVSPIAPARDPRAWKDPGTYNPDNFDIDAISARDPFAYIPFSAGPRNCIGQKFAILEEKTVLSWFFRKFEVQSLDTEENLRPLPELILRPSNGIRIKIKRRHQD</sequence>
<organism evidence="17 18">
    <name type="scientific">Caenorhabditis bovis</name>
    <dbReference type="NCBI Taxonomy" id="2654633"/>
    <lineage>
        <taxon>Eukaryota</taxon>
        <taxon>Metazoa</taxon>
        <taxon>Ecdysozoa</taxon>
        <taxon>Nematoda</taxon>
        <taxon>Chromadorea</taxon>
        <taxon>Rhabditida</taxon>
        <taxon>Rhabditina</taxon>
        <taxon>Rhabditomorpha</taxon>
        <taxon>Rhabditoidea</taxon>
        <taxon>Rhabditidae</taxon>
        <taxon>Peloderinae</taxon>
        <taxon>Caenorhabditis</taxon>
    </lineage>
</organism>
<gene>
    <name evidence="17" type="ORF">CBOVIS_LOCUS329</name>
</gene>
<evidence type="ECO:0008006" key="19">
    <source>
        <dbReference type="Google" id="ProtNLM"/>
    </source>
</evidence>
<accession>A0A8S1DZL7</accession>
<evidence type="ECO:0000256" key="9">
    <source>
        <dbReference type="ARBA" id="ARBA00022848"/>
    </source>
</evidence>
<dbReference type="InterPro" id="IPR002401">
    <property type="entry name" value="Cyt_P450_E_grp-I"/>
</dbReference>
<dbReference type="PANTHER" id="PTHR24291:SF146">
    <property type="entry name" value="CYTOCHROME P450"/>
    <property type="match status" value="1"/>
</dbReference>
<dbReference type="InterPro" id="IPR036396">
    <property type="entry name" value="Cyt_P450_sf"/>
</dbReference>
<dbReference type="AlphaFoldDB" id="A0A8S1DZL7"/>
<keyword evidence="11 14" id="KW-0408">Iron</keyword>
<feature type="transmembrane region" description="Helical" evidence="16">
    <location>
        <begin position="602"/>
        <end position="622"/>
    </location>
</feature>
<keyword evidence="16" id="KW-1133">Transmembrane helix</keyword>
<comment type="cofactor">
    <cofactor evidence="1 14">
        <name>heme</name>
        <dbReference type="ChEBI" id="CHEBI:30413"/>
    </cofactor>
</comment>
<dbReference type="Pfam" id="PF00067">
    <property type="entry name" value="p450"/>
    <property type="match status" value="2"/>
</dbReference>
<dbReference type="InterPro" id="IPR001128">
    <property type="entry name" value="Cyt_P450"/>
</dbReference>
<evidence type="ECO:0000256" key="15">
    <source>
        <dbReference type="SAM" id="MobiDB-lite"/>
    </source>
</evidence>
<dbReference type="CDD" id="cd20628">
    <property type="entry name" value="CYP4"/>
    <property type="match status" value="1"/>
</dbReference>
<dbReference type="PROSITE" id="PS00086">
    <property type="entry name" value="CYTOCHROME_P450"/>
    <property type="match status" value="1"/>
</dbReference>
<evidence type="ECO:0000313" key="17">
    <source>
        <dbReference type="EMBL" id="CAB3396825.1"/>
    </source>
</evidence>
<proteinExistence type="inferred from homology"/>
<keyword evidence="6 14" id="KW-0349">Heme</keyword>
<evidence type="ECO:0000256" key="16">
    <source>
        <dbReference type="SAM" id="Phobius"/>
    </source>
</evidence>
<evidence type="ECO:0000256" key="1">
    <source>
        <dbReference type="ARBA" id="ARBA00001971"/>
    </source>
</evidence>
<evidence type="ECO:0000256" key="7">
    <source>
        <dbReference type="ARBA" id="ARBA00022723"/>
    </source>
</evidence>
<evidence type="ECO:0000313" key="18">
    <source>
        <dbReference type="Proteomes" id="UP000494206"/>
    </source>
</evidence>
<dbReference type="PANTHER" id="PTHR24291">
    <property type="entry name" value="CYTOCHROME P450 FAMILY 4"/>
    <property type="match status" value="1"/>
</dbReference>
<keyword evidence="12" id="KW-0503">Monooxygenase</keyword>
<feature type="binding site" description="axial binding residue" evidence="14">
    <location>
        <position position="1068"/>
    </location>
    <ligand>
        <name>heme</name>
        <dbReference type="ChEBI" id="CHEBI:30413"/>
    </ligand>
    <ligandPart>
        <name>Fe</name>
        <dbReference type="ChEBI" id="CHEBI:18248"/>
    </ligandPart>
</feature>
<keyword evidence="16" id="KW-0812">Transmembrane</keyword>
<feature type="compositionally biased region" description="Basic residues" evidence="15">
    <location>
        <begin position="147"/>
        <end position="157"/>
    </location>
</feature>
<evidence type="ECO:0000256" key="12">
    <source>
        <dbReference type="ARBA" id="ARBA00023033"/>
    </source>
</evidence>
<comment type="subcellular location">
    <subcellularLocation>
        <location evidence="4">Endoplasmic reticulum membrane</location>
        <topology evidence="4">Peripheral membrane protein</topology>
    </subcellularLocation>
    <subcellularLocation>
        <location evidence="3">Microsome membrane</location>
        <topology evidence="3">Peripheral membrane protein</topology>
    </subcellularLocation>
</comment>